<protein>
    <recommendedName>
        <fullName evidence="3">RING-type domain-containing protein</fullName>
    </recommendedName>
</protein>
<feature type="compositionally biased region" description="Polar residues" evidence="2">
    <location>
        <begin position="1"/>
        <end position="14"/>
    </location>
</feature>
<feature type="domain" description="RING-type" evidence="3">
    <location>
        <begin position="175"/>
        <end position="217"/>
    </location>
</feature>
<feature type="region of interest" description="Disordered" evidence="2">
    <location>
        <begin position="1"/>
        <end position="25"/>
    </location>
</feature>
<keyword evidence="1" id="KW-0479">Metal-binding</keyword>
<evidence type="ECO:0000313" key="4">
    <source>
        <dbReference type="EMBL" id="KAK5581030.1"/>
    </source>
</evidence>
<accession>A0AAN7Z1S4</accession>
<keyword evidence="1" id="KW-0863">Zinc-finger</keyword>
<dbReference type="SMART" id="SM00184">
    <property type="entry name" value="RING"/>
    <property type="match status" value="1"/>
</dbReference>
<dbReference type="CDD" id="cd16454">
    <property type="entry name" value="RING-H2_PA-TM-RING"/>
    <property type="match status" value="1"/>
</dbReference>
<dbReference type="Proteomes" id="UP001344447">
    <property type="component" value="Unassembled WGS sequence"/>
</dbReference>
<dbReference type="SUPFAM" id="SSF57850">
    <property type="entry name" value="RING/U-box"/>
    <property type="match status" value="1"/>
</dbReference>
<dbReference type="PANTHER" id="PTHR46592">
    <property type="entry name" value="RING-H2 FINGER PROTEIN ATL67"/>
    <property type="match status" value="1"/>
</dbReference>
<dbReference type="GO" id="GO:0016567">
    <property type="term" value="P:protein ubiquitination"/>
    <property type="evidence" value="ECO:0007669"/>
    <property type="project" value="InterPro"/>
</dbReference>
<dbReference type="EMBL" id="JAVFKY010000002">
    <property type="protein sequence ID" value="KAK5581030.1"/>
    <property type="molecule type" value="Genomic_DNA"/>
</dbReference>
<dbReference type="InterPro" id="IPR044289">
    <property type="entry name" value="ATL67-70"/>
</dbReference>
<dbReference type="InterPro" id="IPR013083">
    <property type="entry name" value="Znf_RING/FYVE/PHD"/>
</dbReference>
<keyword evidence="1" id="KW-0862">Zinc</keyword>
<dbReference type="Gene3D" id="3.30.40.10">
    <property type="entry name" value="Zinc/RING finger domain, C3HC4 (zinc finger)"/>
    <property type="match status" value="1"/>
</dbReference>
<gene>
    <name evidence="4" type="ORF">RB653_001058</name>
</gene>
<reference evidence="4 5" key="1">
    <citation type="submission" date="2023-11" db="EMBL/GenBank/DDBJ databases">
        <title>Dfirmibasis_genome.</title>
        <authorList>
            <person name="Edelbroek B."/>
            <person name="Kjellin J."/>
            <person name="Jerlstrom-Hultqvist J."/>
            <person name="Soderbom F."/>
        </authorList>
    </citation>
    <scope>NUCLEOTIDE SEQUENCE [LARGE SCALE GENOMIC DNA]</scope>
    <source>
        <strain evidence="4 5">TNS-C-14</strain>
    </source>
</reference>
<evidence type="ECO:0000256" key="1">
    <source>
        <dbReference type="PROSITE-ProRule" id="PRU00175"/>
    </source>
</evidence>
<sequence>MNNKRSIYQNNKNDPSPFGRPNISTNSFNQDLSILIIEKEEVYKQETTTQVFLPDEIDPSYALILQMMQEDLLENDDREVAKKLDETYYSSYDRPTRSTPTNSYYDYNYDETDEDDYGDSGHYVNDFDLSYENLVQLQPVVVGATNEQIASIEETLYFIPGVRNKQSANNTDTRCTICLEDFEPNQLIKILPKCKHHYHSECIDPWFANSKFCPQCRVEL</sequence>
<keyword evidence="5" id="KW-1185">Reference proteome</keyword>
<evidence type="ECO:0000259" key="3">
    <source>
        <dbReference type="PROSITE" id="PS50089"/>
    </source>
</evidence>
<comment type="caution">
    <text evidence="4">The sequence shown here is derived from an EMBL/GenBank/DDBJ whole genome shotgun (WGS) entry which is preliminary data.</text>
</comment>
<dbReference type="InterPro" id="IPR001841">
    <property type="entry name" value="Znf_RING"/>
</dbReference>
<dbReference type="Pfam" id="PF13639">
    <property type="entry name" value="zf-RING_2"/>
    <property type="match status" value="1"/>
</dbReference>
<organism evidence="4 5">
    <name type="scientific">Dictyostelium firmibasis</name>
    <dbReference type="NCBI Taxonomy" id="79012"/>
    <lineage>
        <taxon>Eukaryota</taxon>
        <taxon>Amoebozoa</taxon>
        <taxon>Evosea</taxon>
        <taxon>Eumycetozoa</taxon>
        <taxon>Dictyostelia</taxon>
        <taxon>Dictyosteliales</taxon>
        <taxon>Dictyosteliaceae</taxon>
        <taxon>Dictyostelium</taxon>
    </lineage>
</organism>
<dbReference type="AlphaFoldDB" id="A0AAN7Z1S4"/>
<dbReference type="GO" id="GO:0008270">
    <property type="term" value="F:zinc ion binding"/>
    <property type="evidence" value="ECO:0007669"/>
    <property type="project" value="UniProtKB-KW"/>
</dbReference>
<dbReference type="PANTHER" id="PTHR46592:SF14">
    <property type="entry name" value="RING-TYPE DOMAIN-CONTAINING PROTEIN"/>
    <property type="match status" value="1"/>
</dbReference>
<name>A0AAN7Z1S4_9MYCE</name>
<evidence type="ECO:0000313" key="5">
    <source>
        <dbReference type="Proteomes" id="UP001344447"/>
    </source>
</evidence>
<dbReference type="GO" id="GO:0016740">
    <property type="term" value="F:transferase activity"/>
    <property type="evidence" value="ECO:0007669"/>
    <property type="project" value="InterPro"/>
</dbReference>
<proteinExistence type="predicted"/>
<dbReference type="PROSITE" id="PS50089">
    <property type="entry name" value="ZF_RING_2"/>
    <property type="match status" value="1"/>
</dbReference>
<evidence type="ECO:0000256" key="2">
    <source>
        <dbReference type="SAM" id="MobiDB-lite"/>
    </source>
</evidence>